<evidence type="ECO:0000313" key="5">
    <source>
        <dbReference type="Proteomes" id="UP000265581"/>
    </source>
</evidence>
<dbReference type="RefSeq" id="WP_119705536.1">
    <property type="nucleotide sequence ID" value="NZ_JBHSOI010000002.1"/>
</dbReference>
<sequence>MKKILATGLTTALVVGGLGLASGPAEARPDIKTAAFAQAGPLPLDLCDLLPLCTGPGGSLLIDVQDALDALLGNTGSPQDLATAIVAALQGLPSGDRPEAAAAIAQQLQSAGLSPAALSQVLSGLAGDSNPLGDLVPDLLATVQSLVNGLLGIGGQTPDPAQAQALVDQLLKALAAGDASALQAQVSSLLTSLPGGSGLSPATLTDLVNQIVAALQAGLGGASATPVVNNVDNAISTSAPRLTSPGTYVTSKRPAIRGTGAAGASVTVRTSKGVVLGSATVSSTGAFTVTSRSLKRGAYTVTATQTAPGRATSPQSSARTFRVVSAKPAITTRSNKKFRTHRPKISGIAYPRTKVVLRSSTGKKLGSAKVRSNGTWSIRSKSLSSGTRKIKVTQTGYGKKKTSKLKKIRIR</sequence>
<evidence type="ECO:0000313" key="4">
    <source>
        <dbReference type="EMBL" id="REK70951.1"/>
    </source>
</evidence>
<evidence type="ECO:0000259" key="3">
    <source>
        <dbReference type="Pfam" id="PF17936"/>
    </source>
</evidence>
<dbReference type="Pfam" id="PF17936">
    <property type="entry name" value="Big_6"/>
    <property type="match status" value="1"/>
</dbReference>
<feature type="domain" description="Bacterial Ig" evidence="3">
    <location>
        <begin position="249"/>
        <end position="315"/>
    </location>
</feature>
<feature type="compositionally biased region" description="Polar residues" evidence="1">
    <location>
        <begin position="387"/>
        <end position="396"/>
    </location>
</feature>
<dbReference type="Proteomes" id="UP000265581">
    <property type="component" value="Unassembled WGS sequence"/>
</dbReference>
<dbReference type="OrthoDB" id="8481600at2"/>
<feature type="signal peptide" evidence="2">
    <location>
        <begin position="1"/>
        <end position="27"/>
    </location>
</feature>
<gene>
    <name evidence="4" type="ORF">DX116_17910</name>
</gene>
<accession>A0A371P4U4</accession>
<proteinExistence type="predicted"/>
<keyword evidence="2" id="KW-0732">Signal</keyword>
<keyword evidence="5" id="KW-1185">Reference proteome</keyword>
<dbReference type="AlphaFoldDB" id="A0A371P4U4"/>
<dbReference type="InterPro" id="IPR041498">
    <property type="entry name" value="Big_6"/>
</dbReference>
<protein>
    <recommendedName>
        <fullName evidence="3">Bacterial Ig domain-containing protein</fullName>
    </recommendedName>
</protein>
<comment type="caution">
    <text evidence="4">The sequence shown here is derived from an EMBL/GenBank/DDBJ whole genome shotgun (WGS) entry which is preliminary data.</text>
</comment>
<feature type="region of interest" description="Disordered" evidence="1">
    <location>
        <begin position="387"/>
        <end position="411"/>
    </location>
</feature>
<reference evidence="4 5" key="1">
    <citation type="submission" date="2018-08" db="EMBL/GenBank/DDBJ databases">
        <title>Aeromicrobium sp. M2KJ-4, whole genome shotgun sequence.</title>
        <authorList>
            <person name="Tuo L."/>
        </authorList>
    </citation>
    <scope>NUCLEOTIDE SEQUENCE [LARGE SCALE GENOMIC DNA]</scope>
    <source>
        <strain evidence="4 5">M2KJ-4</strain>
    </source>
</reference>
<organism evidence="4 5">
    <name type="scientific">Aeromicrobium endophyticum</name>
    <dbReference type="NCBI Taxonomy" id="2292704"/>
    <lineage>
        <taxon>Bacteria</taxon>
        <taxon>Bacillati</taxon>
        <taxon>Actinomycetota</taxon>
        <taxon>Actinomycetes</taxon>
        <taxon>Propionibacteriales</taxon>
        <taxon>Nocardioidaceae</taxon>
        <taxon>Aeromicrobium</taxon>
    </lineage>
</organism>
<name>A0A371P4U4_9ACTN</name>
<feature type="compositionally biased region" description="Basic residues" evidence="1">
    <location>
        <begin position="398"/>
        <end position="411"/>
    </location>
</feature>
<dbReference type="Gene3D" id="2.60.40.10">
    <property type="entry name" value="Immunoglobulins"/>
    <property type="match status" value="2"/>
</dbReference>
<dbReference type="EMBL" id="QUBR01000002">
    <property type="protein sequence ID" value="REK70951.1"/>
    <property type="molecule type" value="Genomic_DNA"/>
</dbReference>
<evidence type="ECO:0000256" key="2">
    <source>
        <dbReference type="SAM" id="SignalP"/>
    </source>
</evidence>
<feature type="chain" id="PRO_5016596094" description="Bacterial Ig domain-containing protein" evidence="2">
    <location>
        <begin position="28"/>
        <end position="411"/>
    </location>
</feature>
<dbReference type="GO" id="GO:0005975">
    <property type="term" value="P:carbohydrate metabolic process"/>
    <property type="evidence" value="ECO:0007669"/>
    <property type="project" value="UniProtKB-ARBA"/>
</dbReference>
<dbReference type="InterPro" id="IPR013783">
    <property type="entry name" value="Ig-like_fold"/>
</dbReference>
<evidence type="ECO:0000256" key="1">
    <source>
        <dbReference type="SAM" id="MobiDB-lite"/>
    </source>
</evidence>